<dbReference type="InterPro" id="IPR041657">
    <property type="entry name" value="HTH_17"/>
</dbReference>
<accession>A0A8J6J448</accession>
<sequence length="271" mass="32020">MKIFAIRDESTQEQKDLAYLLYYKQEKQFYIELPENADAWETPLLLDSFVKRGETTVNSYWSKIWVQQRIVPIDRQNIGEILRDNHLKEYDEYELLMLAMGRCAQDDYYLVPINEKELPEEITRRFSKRIEDVLPLENHCLLVFFRDGVVKKCDLQKHFEKTRAFQILLKKPDYFQHVQMQTGGYGVAWDVNMTVSDAMLYRIGKSVPLTIEDFRNFATHRVINAAEAAEILGCSRQNIIDLTKRGKLHPIKTSEKSTLYLKSEVLKRNWQ</sequence>
<keyword evidence="3" id="KW-1185">Reference proteome</keyword>
<evidence type="ECO:0000259" key="1">
    <source>
        <dbReference type="Pfam" id="PF12728"/>
    </source>
</evidence>
<dbReference type="InterPro" id="IPR036782">
    <property type="entry name" value="NE0471-like_N"/>
</dbReference>
<dbReference type="Gene3D" id="3.30.2020.10">
    <property type="entry name" value="NE0471-like N-terminal domain"/>
    <property type="match status" value="1"/>
</dbReference>
<gene>
    <name evidence="2" type="ORF">H8S55_05860</name>
</gene>
<comment type="caution">
    <text evidence="2">The sequence shown here is derived from an EMBL/GenBank/DDBJ whole genome shotgun (WGS) entry which is preliminary data.</text>
</comment>
<dbReference type="EMBL" id="JACOPN010000003">
    <property type="protein sequence ID" value="MBC5716846.1"/>
    <property type="molecule type" value="Genomic_DNA"/>
</dbReference>
<proteinExistence type="predicted"/>
<protein>
    <submittedName>
        <fullName evidence="2">Helix-turn-helix domain-containing protein</fullName>
    </submittedName>
</protein>
<name>A0A8J6J448_9FIRM</name>
<evidence type="ECO:0000313" key="2">
    <source>
        <dbReference type="EMBL" id="MBC5716846.1"/>
    </source>
</evidence>
<dbReference type="SUPFAM" id="SSF143880">
    <property type="entry name" value="NE0471 N-terminal domain-like"/>
    <property type="match status" value="1"/>
</dbReference>
<dbReference type="AlphaFoldDB" id="A0A8J6J448"/>
<organism evidence="2 3">
    <name type="scientific">Flintibacter faecis</name>
    <dbReference type="NCBI Taxonomy" id="2763047"/>
    <lineage>
        <taxon>Bacteria</taxon>
        <taxon>Bacillati</taxon>
        <taxon>Bacillota</taxon>
        <taxon>Clostridia</taxon>
        <taxon>Eubacteriales</taxon>
        <taxon>Flintibacter</taxon>
    </lineage>
</organism>
<dbReference type="RefSeq" id="WP_186878185.1">
    <property type="nucleotide sequence ID" value="NZ_JACOPN010000003.1"/>
</dbReference>
<feature type="domain" description="Helix-turn-helix" evidence="1">
    <location>
        <begin position="225"/>
        <end position="266"/>
    </location>
</feature>
<evidence type="ECO:0000313" key="3">
    <source>
        <dbReference type="Proteomes" id="UP000602260"/>
    </source>
</evidence>
<dbReference type="Proteomes" id="UP000602260">
    <property type="component" value="Unassembled WGS sequence"/>
</dbReference>
<dbReference type="Pfam" id="PF12728">
    <property type="entry name" value="HTH_17"/>
    <property type="match status" value="1"/>
</dbReference>
<reference evidence="2" key="1">
    <citation type="submission" date="2020-08" db="EMBL/GenBank/DDBJ databases">
        <title>Genome public.</title>
        <authorList>
            <person name="Liu C."/>
            <person name="Sun Q."/>
        </authorList>
    </citation>
    <scope>NUCLEOTIDE SEQUENCE</scope>
    <source>
        <strain evidence="2">BX5</strain>
    </source>
</reference>